<dbReference type="InterPro" id="IPR006114">
    <property type="entry name" value="6PGDH_C"/>
</dbReference>
<dbReference type="InterPro" id="IPR013328">
    <property type="entry name" value="6PGD_dom2"/>
</dbReference>
<keyword evidence="7" id="KW-0521">NADP</keyword>
<dbReference type="InterPro" id="IPR006183">
    <property type="entry name" value="Pgluconate_DH"/>
</dbReference>
<dbReference type="NCBIfam" id="NF006765">
    <property type="entry name" value="PRK09287.1"/>
    <property type="match status" value="1"/>
</dbReference>
<comment type="caution">
    <text evidence="10">The sequence shown here is derived from an EMBL/GenBank/DDBJ whole genome shotgun (WGS) entry which is preliminary data.</text>
</comment>
<dbReference type="SMART" id="SM01350">
    <property type="entry name" value="6PGD"/>
    <property type="match status" value="1"/>
</dbReference>
<dbReference type="InterPro" id="IPR013859">
    <property type="entry name" value="Ssr4_N"/>
</dbReference>
<evidence type="ECO:0000313" key="11">
    <source>
        <dbReference type="Proteomes" id="UP001583172"/>
    </source>
</evidence>
<dbReference type="InterPro" id="IPR006113">
    <property type="entry name" value="6PGDH_Gnd/GntZ"/>
</dbReference>
<evidence type="ECO:0000256" key="6">
    <source>
        <dbReference type="ARBA" id="ARBA00023126"/>
    </source>
</evidence>
<sequence length="950" mass="105237">MSGPVADLGLIGLAVMGQNLILNMADHGFTVCAFNRTVSKVDAFLANEAKGKSIVGAHSVEEFVSKLKRPRRVMLLVQAGKPVDDWIETLLPLLEAGDIIIDGGNSHFPDSNRRTKYLASKGIRFVGSGVSGGEEGARYGPSLMPGGHEEAWPFIKDIFQSIAAKSEGEACCEWVGDEGAGHYVKMVHNGIEYGDMQLICEAYDIMKRGLGMDNKSIGDVFAKWNKGVLDSFLIEITRDIMYFNDDDGTALVEKILDKAGQKGTGKWTAVNALDLGMPVTLIAEAVLARCLSGIKEERVKASSKLRYEARTTTFEGNKEQFLDDLEQALYASKIISYAQGFMLMQEAAREYGWKLNKPSIALMWRGGCIIRSVFLKDITAAYRNNPDLENLLFDDFFNTAIHKAQPGWRHVVATAALLGIPTPAFSTALSWFDGYRTRDLPANLLQAQRDYFGAHTFRIKPEAATEKYPEGKDIHVNWTGRGGNVSASTYQAQNVHGDVLPHVHLLSTFKYATMPRVELGDVTKWLLQAPKIARDTAPFYWTYLDCPADGQIFLTWQPTAQRGTEFASDGYVWSGPELFFHQNVNGLVLEIYVQRSGYRMGDQVATHSRRRFRLCPPRAPVQNVPQVDPNLWIVHYGPAEKNDRMPVTAIGIPPLMQPILASRHRLLAMGQIVRKEFMLSDRVNWPQIPSPFRGQSMYNPSMPQRPVPQAMAYPPHPGPPLGPTPRRRGAQAQAPPPGQPMMGAGYPAAETPLDDEEDISRGDMFDHLTPRELAMARYQQNHEWMEEILSSPYRIGQIEPVDLGLGRRGELASLTEGIFEAQGADALMSGPKKPYTGQLDPGLADQFRKRVAERTAAVGAEIEQMKAQHAAAMEKFKDNAAIKQAEREMRAATEGTGNEIWRLEGRLEDDQDPTTAANDAASKASLDEIIARVEELLPHAARPPTLCYAI</sequence>
<comment type="similarity">
    <text evidence="2 7">Belongs to the 6-phosphogluconate dehydrogenase family.</text>
</comment>
<dbReference type="InterPro" id="IPR006184">
    <property type="entry name" value="6PGdom_BS"/>
</dbReference>
<dbReference type="Gene3D" id="1.10.1040.10">
    <property type="entry name" value="N-(1-d-carboxylethyl)-l-norvaline Dehydrogenase, domain 2"/>
    <property type="match status" value="1"/>
</dbReference>
<keyword evidence="4 7" id="KW-0560">Oxidoreductase</keyword>
<evidence type="ECO:0000256" key="5">
    <source>
        <dbReference type="ARBA" id="ARBA00023064"/>
    </source>
</evidence>
<feature type="region of interest" description="Disordered" evidence="8">
    <location>
        <begin position="695"/>
        <end position="746"/>
    </location>
</feature>
<accession>A0ABR3VFM4</accession>
<dbReference type="PRINTS" id="PR00076">
    <property type="entry name" value="6PGDHDRGNASE"/>
</dbReference>
<evidence type="ECO:0000256" key="8">
    <source>
        <dbReference type="SAM" id="MobiDB-lite"/>
    </source>
</evidence>
<dbReference type="EMBL" id="JAZGSY010000104">
    <property type="protein sequence ID" value="KAL1840635.1"/>
    <property type="molecule type" value="Genomic_DNA"/>
</dbReference>
<dbReference type="InterPro" id="IPR008927">
    <property type="entry name" value="6-PGluconate_DH-like_C_sf"/>
</dbReference>
<dbReference type="Proteomes" id="UP001583172">
    <property type="component" value="Unassembled WGS sequence"/>
</dbReference>
<keyword evidence="6 7" id="KW-0570">Pentose shunt</keyword>
<protein>
    <recommendedName>
        <fullName evidence="7">6-phosphogluconate dehydrogenase, decarboxylating</fullName>
        <ecNumber evidence="7">1.1.1.44</ecNumber>
    </recommendedName>
</protein>
<evidence type="ECO:0000313" key="10">
    <source>
        <dbReference type="EMBL" id="KAL1840635.1"/>
    </source>
</evidence>
<dbReference type="SUPFAM" id="SSF51735">
    <property type="entry name" value="NAD(P)-binding Rossmann-fold domains"/>
    <property type="match status" value="1"/>
</dbReference>
<evidence type="ECO:0000256" key="1">
    <source>
        <dbReference type="ARBA" id="ARBA00004874"/>
    </source>
</evidence>
<dbReference type="Pfam" id="PF20497">
    <property type="entry name" value="SWI-SNF_Ssr4_C"/>
    <property type="match status" value="1"/>
</dbReference>
<proteinExistence type="inferred from homology"/>
<dbReference type="InterPro" id="IPR006115">
    <property type="entry name" value="6PGDH_NADP-bd"/>
</dbReference>
<evidence type="ECO:0000256" key="7">
    <source>
        <dbReference type="RuleBase" id="RU000485"/>
    </source>
</evidence>
<keyword evidence="5 7" id="KW-0311">Gluconate utilization</keyword>
<dbReference type="PROSITE" id="PS00461">
    <property type="entry name" value="6PGD"/>
    <property type="match status" value="1"/>
</dbReference>
<dbReference type="Pfam" id="PF00393">
    <property type="entry name" value="6PGD"/>
    <property type="match status" value="1"/>
</dbReference>
<evidence type="ECO:0000259" key="9">
    <source>
        <dbReference type="SMART" id="SM01350"/>
    </source>
</evidence>
<dbReference type="SUPFAM" id="SSF48179">
    <property type="entry name" value="6-phosphogluconate dehydrogenase C-terminal domain-like"/>
    <property type="match status" value="1"/>
</dbReference>
<reference evidence="10 11" key="1">
    <citation type="journal article" date="2024" name="Commun. Biol.">
        <title>Comparative genomic analysis of thermophilic fungi reveals convergent evolutionary adaptations and gene losses.</title>
        <authorList>
            <person name="Steindorff A.S."/>
            <person name="Aguilar-Pontes M.V."/>
            <person name="Robinson A.J."/>
            <person name="Andreopoulos B."/>
            <person name="LaButti K."/>
            <person name="Kuo A."/>
            <person name="Mondo S."/>
            <person name="Riley R."/>
            <person name="Otillar R."/>
            <person name="Haridas S."/>
            <person name="Lipzen A."/>
            <person name="Grimwood J."/>
            <person name="Schmutz J."/>
            <person name="Clum A."/>
            <person name="Reid I.D."/>
            <person name="Moisan M.C."/>
            <person name="Butler G."/>
            <person name="Nguyen T.T.M."/>
            <person name="Dewar K."/>
            <person name="Conant G."/>
            <person name="Drula E."/>
            <person name="Henrissat B."/>
            <person name="Hansel C."/>
            <person name="Singer S."/>
            <person name="Hutchinson M.I."/>
            <person name="de Vries R.P."/>
            <person name="Natvig D.O."/>
            <person name="Powell A.J."/>
            <person name="Tsang A."/>
            <person name="Grigoriev I.V."/>
        </authorList>
    </citation>
    <scope>NUCLEOTIDE SEQUENCE [LARGE SCALE GENOMIC DNA]</scope>
    <source>
        <strain evidence="10 11">CBS 620.91</strain>
    </source>
</reference>
<evidence type="ECO:0000256" key="3">
    <source>
        <dbReference type="ARBA" id="ARBA00011738"/>
    </source>
</evidence>
<organism evidence="10 11">
    <name type="scientific">Humicola insolens</name>
    <name type="common">Soft-rot fungus</name>
    <dbReference type="NCBI Taxonomy" id="85995"/>
    <lineage>
        <taxon>Eukaryota</taxon>
        <taxon>Fungi</taxon>
        <taxon>Dikarya</taxon>
        <taxon>Ascomycota</taxon>
        <taxon>Pezizomycotina</taxon>
        <taxon>Sordariomycetes</taxon>
        <taxon>Sordariomycetidae</taxon>
        <taxon>Sordariales</taxon>
        <taxon>Chaetomiaceae</taxon>
        <taxon>Mycothermus</taxon>
    </lineage>
</organism>
<comment type="pathway">
    <text evidence="1 7">Carbohydrate degradation; pentose phosphate pathway; D-ribulose 5-phosphate from D-glucose 6-phosphate (oxidative stage): step 3/3.</text>
</comment>
<feature type="domain" description="6-phosphogluconate dehydrogenase C-terminal" evidence="9">
    <location>
        <begin position="181"/>
        <end position="479"/>
    </location>
</feature>
<dbReference type="Pfam" id="PF03446">
    <property type="entry name" value="NAD_binding_2"/>
    <property type="match status" value="1"/>
</dbReference>
<dbReference type="NCBIfam" id="TIGR00873">
    <property type="entry name" value="gnd"/>
    <property type="match status" value="1"/>
</dbReference>
<evidence type="ECO:0000256" key="2">
    <source>
        <dbReference type="ARBA" id="ARBA00008419"/>
    </source>
</evidence>
<dbReference type="Gene3D" id="1.20.5.320">
    <property type="entry name" value="6-Phosphogluconate Dehydrogenase, domain 3"/>
    <property type="match status" value="1"/>
</dbReference>
<dbReference type="InterPro" id="IPR036291">
    <property type="entry name" value="NAD(P)-bd_dom_sf"/>
</dbReference>
<dbReference type="EC" id="1.1.1.44" evidence="7"/>
<dbReference type="PANTHER" id="PTHR11811">
    <property type="entry name" value="6-PHOSPHOGLUCONATE DEHYDROGENASE"/>
    <property type="match status" value="1"/>
</dbReference>
<keyword evidence="11" id="KW-1185">Reference proteome</keyword>
<name>A0ABR3VFM4_HUMIN</name>
<dbReference type="Pfam" id="PF08549">
    <property type="entry name" value="SWI-SNF_Ssr4_N"/>
    <property type="match status" value="1"/>
</dbReference>
<comment type="subunit">
    <text evidence="3">Homodimer.</text>
</comment>
<dbReference type="Gene3D" id="3.40.50.720">
    <property type="entry name" value="NAD(P)-binding Rossmann-like Domain"/>
    <property type="match status" value="1"/>
</dbReference>
<evidence type="ECO:0000256" key="4">
    <source>
        <dbReference type="ARBA" id="ARBA00023002"/>
    </source>
</evidence>
<dbReference type="InterPro" id="IPR046464">
    <property type="entry name" value="SWI-SNF_Ssr4_C"/>
</dbReference>
<feature type="compositionally biased region" description="Pro residues" evidence="8">
    <location>
        <begin position="714"/>
        <end position="723"/>
    </location>
</feature>
<comment type="catalytic activity">
    <reaction evidence="7">
        <text>6-phospho-D-gluconate + NADP(+) = D-ribulose 5-phosphate + CO2 + NADPH</text>
        <dbReference type="Rhea" id="RHEA:10116"/>
        <dbReference type="ChEBI" id="CHEBI:16526"/>
        <dbReference type="ChEBI" id="CHEBI:57783"/>
        <dbReference type="ChEBI" id="CHEBI:58121"/>
        <dbReference type="ChEBI" id="CHEBI:58349"/>
        <dbReference type="ChEBI" id="CHEBI:58759"/>
        <dbReference type="EC" id="1.1.1.44"/>
    </reaction>
</comment>
<gene>
    <name evidence="10" type="ORF">VTJ49DRAFT_243</name>
</gene>